<dbReference type="InterPro" id="IPR036779">
    <property type="entry name" value="LysM_dom_sf"/>
</dbReference>
<evidence type="ECO:0000256" key="2">
    <source>
        <dbReference type="ARBA" id="ARBA00023163"/>
    </source>
</evidence>
<dbReference type="Gene3D" id="1.10.10.10">
    <property type="entry name" value="Winged helix-like DNA-binding domain superfamily/Winged helix DNA-binding domain"/>
    <property type="match status" value="1"/>
</dbReference>
<dbReference type="InterPro" id="IPR005158">
    <property type="entry name" value="BTAD"/>
</dbReference>
<feature type="domain" description="Bacterial transcriptional activator" evidence="5">
    <location>
        <begin position="817"/>
        <end position="955"/>
    </location>
</feature>
<feature type="region of interest" description="Disordered" evidence="3">
    <location>
        <begin position="256"/>
        <end position="352"/>
    </location>
</feature>
<keyword evidence="7" id="KW-1185">Reference proteome</keyword>
<feature type="region of interest" description="Disordered" evidence="3">
    <location>
        <begin position="152"/>
        <end position="180"/>
    </location>
</feature>
<dbReference type="InterPro" id="IPR011990">
    <property type="entry name" value="TPR-like_helical_dom_sf"/>
</dbReference>
<feature type="compositionally biased region" description="Low complexity" evidence="3">
    <location>
        <begin position="424"/>
        <end position="444"/>
    </location>
</feature>
<dbReference type="RefSeq" id="WP_377255612.1">
    <property type="nucleotide sequence ID" value="NZ_JBHLUH010000059.1"/>
</dbReference>
<accession>A0ABV6M9H1</accession>
<dbReference type="InterPro" id="IPR036388">
    <property type="entry name" value="WH-like_DNA-bd_sf"/>
</dbReference>
<feature type="compositionally biased region" description="Low complexity" evidence="3">
    <location>
        <begin position="257"/>
        <end position="279"/>
    </location>
</feature>
<dbReference type="SMART" id="SM01043">
    <property type="entry name" value="BTAD"/>
    <property type="match status" value="1"/>
</dbReference>
<feature type="compositionally biased region" description="Low complexity" evidence="3">
    <location>
        <begin position="289"/>
        <end position="298"/>
    </location>
</feature>
<feature type="transmembrane region" description="Helical" evidence="4">
    <location>
        <begin position="107"/>
        <end position="128"/>
    </location>
</feature>
<comment type="caution">
    <text evidence="6">The sequence shown here is derived from an EMBL/GenBank/DDBJ whole genome shotgun (WGS) entry which is preliminary data.</text>
</comment>
<feature type="compositionally biased region" description="Basic and acidic residues" evidence="3">
    <location>
        <begin position="161"/>
        <end position="180"/>
    </location>
</feature>
<evidence type="ECO:0000256" key="1">
    <source>
        <dbReference type="ARBA" id="ARBA00023015"/>
    </source>
</evidence>
<organism evidence="6 7">
    <name type="scientific">Phytohabitans kaempferiae</name>
    <dbReference type="NCBI Taxonomy" id="1620943"/>
    <lineage>
        <taxon>Bacteria</taxon>
        <taxon>Bacillati</taxon>
        <taxon>Actinomycetota</taxon>
        <taxon>Actinomycetes</taxon>
        <taxon>Micromonosporales</taxon>
        <taxon>Micromonosporaceae</taxon>
    </lineage>
</organism>
<dbReference type="SUPFAM" id="SSF48452">
    <property type="entry name" value="TPR-like"/>
    <property type="match status" value="1"/>
</dbReference>
<feature type="region of interest" description="Disordered" evidence="3">
    <location>
        <begin position="661"/>
        <end position="716"/>
    </location>
</feature>
<name>A0ABV6M9H1_9ACTN</name>
<feature type="compositionally biased region" description="Pro residues" evidence="3">
    <location>
        <begin position="330"/>
        <end position="340"/>
    </location>
</feature>
<reference evidence="6 7" key="1">
    <citation type="submission" date="2024-09" db="EMBL/GenBank/DDBJ databases">
        <authorList>
            <person name="Sun Q."/>
            <person name="Mori K."/>
        </authorList>
    </citation>
    <scope>NUCLEOTIDE SEQUENCE [LARGE SCALE GENOMIC DNA]</scope>
    <source>
        <strain evidence="6 7">TBRC 3947</strain>
    </source>
</reference>
<feature type="region of interest" description="Disordered" evidence="3">
    <location>
        <begin position="413"/>
        <end position="456"/>
    </location>
</feature>
<dbReference type="EMBL" id="JBHLUH010000059">
    <property type="protein sequence ID" value="MFC0531345.1"/>
    <property type="molecule type" value="Genomic_DNA"/>
</dbReference>
<keyword evidence="2" id="KW-0804">Transcription</keyword>
<dbReference type="CDD" id="cd00118">
    <property type="entry name" value="LysM"/>
    <property type="match status" value="1"/>
</dbReference>
<gene>
    <name evidence="6" type="ORF">ACFFIA_27245</name>
</gene>
<dbReference type="Pfam" id="PF03704">
    <property type="entry name" value="BTAD"/>
    <property type="match status" value="1"/>
</dbReference>
<sequence length="969" mass="102703">MLVTHRIGRLSLRIASAAAILIAVAGIPTGLIVFVGWPLPSAIPSTLDEAARLLTQPFDDAAVVKTLAAALWLLWASFCHALAVEVRTAARPDRSHCPTRWVTPQRALAAALVAGLAAGPSAAASAAVTSPAPVVAAPSAITALTHPLRPALTDLPGAETSAREQLAETKKEPHPASMRGRDAPRFAVRAHDGPITVVAADQRYTVTVKSGDTLWDIAETWLGDPHRWAEIFHLNRDRYDQHGRMRGGDHIEPRWVLTLPADATPPAADIRPKRPLTTAPSPPAPAPATTPSAEPRTAPGDDGVADPAQPPAAVTSPAATSAPATSTPTTRPPGTPPAPDRPAHQSPPGISLPTGGWIDLGLAAAVAAAAALVWRRRARRYHRRRPTPHLRTAEPHLARLPAVVSHIRRGLNRLEDDEPDDDPTTLSPAPNSSAVAAAADATGDPPSPAVPAPGTTFIDSWPAGGLGLTGPGAPAAARGFLASALASGNIDDPDARTTVVIPAPTLAALLCPATRHLPHTPRLTVTGSLAQALELVEEHTHHRTRLLFDLEVDSATQLPAANPAAEPVTPILLIADASAGHERARTAALLAQGQRLNIHGVLLGQWPHGDTVTVAENGTTTPGDLDTGRHGSHPKLQRLAVLTSDEALDLLATLAEAHTGAPQGHTALDEPPTQPATNVANPATTAPVPAADATDITDPGESPPGDDPDTSDAPAAGQAGHLHIQVLGRPQIIDMYDQEPLRHKARELLVYLTVRGGATQEQVLDDLMPSVPNRLAPHRLNTYVHNLRRLMRLTGGRATYIDRSNGTLRLNQQAVTVDLWQMQHALRQAQVTTDPQERRTALRAAVDAYHGPLADGHDYEWVEPYREAVRQQVLDAHLALADALTDQPDQALAVLETAISHNPYTEDPYVKAMQVHADLGQTEQIRILRRRLTRNLAEIDTEPTDATITLADRLITATQARPRPTDQAA</sequence>
<keyword evidence="4" id="KW-0472">Membrane</keyword>
<keyword evidence="4" id="KW-0812">Transmembrane</keyword>
<feature type="transmembrane region" description="Helical" evidence="4">
    <location>
        <begin position="12"/>
        <end position="37"/>
    </location>
</feature>
<feature type="compositionally biased region" description="Low complexity" evidence="3">
    <location>
        <begin position="675"/>
        <end position="700"/>
    </location>
</feature>
<dbReference type="PANTHER" id="PTHR35807:SF1">
    <property type="entry name" value="TRANSCRIPTIONAL REGULATOR REDD"/>
    <property type="match status" value="1"/>
</dbReference>
<feature type="transmembrane region" description="Helical" evidence="4">
    <location>
        <begin position="67"/>
        <end position="86"/>
    </location>
</feature>
<dbReference type="InterPro" id="IPR051677">
    <property type="entry name" value="AfsR-DnrI-RedD_regulator"/>
</dbReference>
<evidence type="ECO:0000313" key="6">
    <source>
        <dbReference type="EMBL" id="MFC0531345.1"/>
    </source>
</evidence>
<dbReference type="Proteomes" id="UP001589867">
    <property type="component" value="Unassembled WGS sequence"/>
</dbReference>
<keyword evidence="1" id="KW-0805">Transcription regulation</keyword>
<keyword evidence="4" id="KW-1133">Transmembrane helix</keyword>
<dbReference type="Gene3D" id="3.10.350.10">
    <property type="entry name" value="LysM domain"/>
    <property type="match status" value="1"/>
</dbReference>
<dbReference type="InterPro" id="IPR018392">
    <property type="entry name" value="LysM"/>
</dbReference>
<evidence type="ECO:0000313" key="7">
    <source>
        <dbReference type="Proteomes" id="UP001589867"/>
    </source>
</evidence>
<protein>
    <submittedName>
        <fullName evidence="6">BTAD domain-containing putative transcriptional regulator</fullName>
    </submittedName>
</protein>
<evidence type="ECO:0000256" key="3">
    <source>
        <dbReference type="SAM" id="MobiDB-lite"/>
    </source>
</evidence>
<proteinExistence type="predicted"/>
<feature type="compositionally biased region" description="Low complexity" evidence="3">
    <location>
        <begin position="311"/>
        <end position="329"/>
    </location>
</feature>
<dbReference type="PANTHER" id="PTHR35807">
    <property type="entry name" value="TRANSCRIPTIONAL REGULATOR REDD-RELATED"/>
    <property type="match status" value="1"/>
</dbReference>
<evidence type="ECO:0000256" key="4">
    <source>
        <dbReference type="SAM" id="Phobius"/>
    </source>
</evidence>
<feature type="region of interest" description="Disordered" evidence="3">
    <location>
        <begin position="613"/>
        <end position="632"/>
    </location>
</feature>
<dbReference type="Gene3D" id="1.25.40.10">
    <property type="entry name" value="Tetratricopeptide repeat domain"/>
    <property type="match status" value="1"/>
</dbReference>
<evidence type="ECO:0000259" key="5">
    <source>
        <dbReference type="SMART" id="SM01043"/>
    </source>
</evidence>